<evidence type="ECO:0000313" key="3">
    <source>
        <dbReference type="Proteomes" id="UP001212841"/>
    </source>
</evidence>
<sequence>MTSKSNLTLAMSSEIVLASIRSSASNKTAADSTHYNLFPVQPDQIINVANELPKMEHMWSDSNNSDIDIDDCSGQPSESNRPKEETKLVVESGKEQIRKGSIIVDTGAPIDAGPPWSAQDRDVARAIGEKHEAHKWEQIAKDFIILGVEWRDAKQLKWWWDKYELRRLKKENDYDKWKEPGRKRLMKYFTTGSFPLPSRQI</sequence>
<proteinExistence type="predicted"/>
<evidence type="ECO:0000256" key="1">
    <source>
        <dbReference type="SAM" id="MobiDB-lite"/>
    </source>
</evidence>
<dbReference type="Proteomes" id="UP001212841">
    <property type="component" value="Unassembled WGS sequence"/>
</dbReference>
<organism evidence="2 3">
    <name type="scientific">Rhizophlyctis rosea</name>
    <dbReference type="NCBI Taxonomy" id="64517"/>
    <lineage>
        <taxon>Eukaryota</taxon>
        <taxon>Fungi</taxon>
        <taxon>Fungi incertae sedis</taxon>
        <taxon>Chytridiomycota</taxon>
        <taxon>Chytridiomycota incertae sedis</taxon>
        <taxon>Chytridiomycetes</taxon>
        <taxon>Rhizophlyctidales</taxon>
        <taxon>Rhizophlyctidaceae</taxon>
        <taxon>Rhizophlyctis</taxon>
    </lineage>
</organism>
<accession>A0AAD5X1V4</accession>
<protein>
    <submittedName>
        <fullName evidence="2">Uncharacterized protein</fullName>
    </submittedName>
</protein>
<dbReference type="EMBL" id="JADGJD010001122">
    <property type="protein sequence ID" value="KAJ3046649.1"/>
    <property type="molecule type" value="Genomic_DNA"/>
</dbReference>
<comment type="caution">
    <text evidence="2">The sequence shown here is derived from an EMBL/GenBank/DDBJ whole genome shotgun (WGS) entry which is preliminary data.</text>
</comment>
<reference evidence="2" key="1">
    <citation type="submission" date="2020-05" db="EMBL/GenBank/DDBJ databases">
        <title>Phylogenomic resolution of chytrid fungi.</title>
        <authorList>
            <person name="Stajich J.E."/>
            <person name="Amses K."/>
            <person name="Simmons R."/>
            <person name="Seto K."/>
            <person name="Myers J."/>
            <person name="Bonds A."/>
            <person name="Quandt C.A."/>
            <person name="Barry K."/>
            <person name="Liu P."/>
            <person name="Grigoriev I."/>
            <person name="Longcore J.E."/>
            <person name="James T.Y."/>
        </authorList>
    </citation>
    <scope>NUCLEOTIDE SEQUENCE</scope>
    <source>
        <strain evidence="2">JEL0318</strain>
    </source>
</reference>
<gene>
    <name evidence="2" type="ORF">HK097_000668</name>
</gene>
<feature type="region of interest" description="Disordered" evidence="1">
    <location>
        <begin position="59"/>
        <end position="91"/>
    </location>
</feature>
<name>A0AAD5X1V4_9FUNG</name>
<feature type="compositionally biased region" description="Basic and acidic residues" evidence="1">
    <location>
        <begin position="80"/>
        <end position="91"/>
    </location>
</feature>
<dbReference type="AlphaFoldDB" id="A0AAD5X1V4"/>
<keyword evidence="3" id="KW-1185">Reference proteome</keyword>
<feature type="non-terminal residue" evidence="2">
    <location>
        <position position="201"/>
    </location>
</feature>
<evidence type="ECO:0000313" key="2">
    <source>
        <dbReference type="EMBL" id="KAJ3046649.1"/>
    </source>
</evidence>